<keyword evidence="3" id="KW-1185">Reference proteome</keyword>
<dbReference type="GO" id="GO:0008168">
    <property type="term" value="F:methyltransferase activity"/>
    <property type="evidence" value="ECO:0007669"/>
    <property type="project" value="UniProtKB-KW"/>
</dbReference>
<evidence type="ECO:0000259" key="1">
    <source>
        <dbReference type="Pfam" id="PF13649"/>
    </source>
</evidence>
<keyword evidence="2" id="KW-0808">Transferase</keyword>
<name>A0A839SQW0_9PROT</name>
<dbReference type="Pfam" id="PF13649">
    <property type="entry name" value="Methyltransf_25"/>
    <property type="match status" value="1"/>
</dbReference>
<dbReference type="CDD" id="cd02440">
    <property type="entry name" value="AdoMet_MTases"/>
    <property type="match status" value="1"/>
</dbReference>
<keyword evidence="2" id="KW-0489">Methyltransferase</keyword>
<gene>
    <name evidence="2" type="ORF">FHR98_001556</name>
</gene>
<dbReference type="EMBL" id="JACHXA010000003">
    <property type="protein sequence ID" value="MBB3065277.1"/>
    <property type="molecule type" value="Genomic_DNA"/>
</dbReference>
<dbReference type="PANTHER" id="PTHR43591:SF24">
    <property type="entry name" value="2-METHOXY-6-POLYPRENYL-1,4-BENZOQUINOL METHYLASE, MITOCHONDRIAL"/>
    <property type="match status" value="1"/>
</dbReference>
<protein>
    <submittedName>
        <fullName evidence="2">Ubiquinone/menaquinone biosynthesis C-methylase UbiE</fullName>
    </submittedName>
</protein>
<reference evidence="2 3" key="1">
    <citation type="submission" date="2020-08" db="EMBL/GenBank/DDBJ databases">
        <title>Genomic Encyclopedia of Type Strains, Phase III (KMG-III): the genomes of soil and plant-associated and newly described type strains.</title>
        <authorList>
            <person name="Whitman W."/>
        </authorList>
    </citation>
    <scope>NUCLEOTIDE SEQUENCE [LARGE SCALE GENOMIC DNA]</scope>
    <source>
        <strain evidence="2 3">CECT 8803</strain>
    </source>
</reference>
<organism evidence="2 3">
    <name type="scientific">Limibacillus halophilus</name>
    <dbReference type="NCBI Taxonomy" id="1579333"/>
    <lineage>
        <taxon>Bacteria</taxon>
        <taxon>Pseudomonadati</taxon>
        <taxon>Pseudomonadota</taxon>
        <taxon>Alphaproteobacteria</taxon>
        <taxon>Rhodospirillales</taxon>
        <taxon>Rhodovibrionaceae</taxon>
        <taxon>Limibacillus</taxon>
    </lineage>
</organism>
<feature type="domain" description="Methyltransferase" evidence="1">
    <location>
        <begin position="48"/>
        <end position="136"/>
    </location>
</feature>
<keyword evidence="2" id="KW-0830">Ubiquinone</keyword>
<dbReference type="SUPFAM" id="SSF53335">
    <property type="entry name" value="S-adenosyl-L-methionine-dependent methyltransferases"/>
    <property type="match status" value="1"/>
</dbReference>
<dbReference type="AlphaFoldDB" id="A0A839SQW0"/>
<comment type="caution">
    <text evidence="2">The sequence shown here is derived from an EMBL/GenBank/DDBJ whole genome shotgun (WGS) entry which is preliminary data.</text>
</comment>
<dbReference type="RefSeq" id="WP_183416086.1">
    <property type="nucleotide sequence ID" value="NZ_JACHXA010000003.1"/>
</dbReference>
<sequence length="269" mass="29219">MTYEAFKEAEMVGWNARAQTYNDYTGQVTTQAIPTLLAMAETTPKKQVLDLCCGTGRAAGAAVALGAFAEGIDASAAMVDAARRDFPKAAFDVGDAESIPREDDRYDAVICSFGLMHVGSPEALFSEMVRVLKPGGRVALSHWIGPPESPFFRIVFGTVQRLADMSAVPPSPPPFTLSSEEAMREALEQAGFEEVDVRRLPLVFRSPAGRFADHFRKFAARAAVILDQQTDAVLNEIYSSWETELESFLVEGEYKVPMPALAVSAVCGR</sequence>
<dbReference type="GO" id="GO:0032259">
    <property type="term" value="P:methylation"/>
    <property type="evidence" value="ECO:0007669"/>
    <property type="project" value="UniProtKB-KW"/>
</dbReference>
<evidence type="ECO:0000313" key="2">
    <source>
        <dbReference type="EMBL" id="MBB3065277.1"/>
    </source>
</evidence>
<dbReference type="InterPro" id="IPR029063">
    <property type="entry name" value="SAM-dependent_MTases_sf"/>
</dbReference>
<proteinExistence type="predicted"/>
<evidence type="ECO:0000313" key="3">
    <source>
        <dbReference type="Proteomes" id="UP000581135"/>
    </source>
</evidence>
<dbReference type="InterPro" id="IPR041698">
    <property type="entry name" value="Methyltransf_25"/>
</dbReference>
<dbReference type="Gene3D" id="3.40.50.150">
    <property type="entry name" value="Vaccinia Virus protein VP39"/>
    <property type="match status" value="1"/>
</dbReference>
<accession>A0A839SQW0</accession>
<dbReference type="PANTHER" id="PTHR43591">
    <property type="entry name" value="METHYLTRANSFERASE"/>
    <property type="match status" value="1"/>
</dbReference>
<dbReference type="Proteomes" id="UP000581135">
    <property type="component" value="Unassembled WGS sequence"/>
</dbReference>